<protein>
    <submittedName>
        <fullName evidence="2">Reverse transcriptase</fullName>
    </submittedName>
</protein>
<proteinExistence type="predicted"/>
<name>A0A834SZV9_9FABA</name>
<dbReference type="AlphaFoldDB" id="A0A834SZV9"/>
<dbReference type="GO" id="GO:0003964">
    <property type="term" value="F:RNA-directed DNA polymerase activity"/>
    <property type="evidence" value="ECO:0007669"/>
    <property type="project" value="UniProtKB-KW"/>
</dbReference>
<accession>A0A834SZV9</accession>
<evidence type="ECO:0000313" key="2">
    <source>
        <dbReference type="EMBL" id="KAF7811846.1"/>
    </source>
</evidence>
<evidence type="ECO:0000256" key="1">
    <source>
        <dbReference type="SAM" id="MobiDB-lite"/>
    </source>
</evidence>
<evidence type="ECO:0000313" key="3">
    <source>
        <dbReference type="Proteomes" id="UP000634136"/>
    </source>
</evidence>
<feature type="region of interest" description="Disordered" evidence="1">
    <location>
        <begin position="243"/>
        <end position="268"/>
    </location>
</feature>
<sequence>MKTVMIKRNTNVEDVIAWKVNEKISHLEIESSRSCPNSKKIWKEASNHLNLIAETDFMKWVQINSKNSSTSSPLNIPNGTLFIYLLWQIWTVRNKKIFENTDMLPKIAFQNALAKAVEFIHLGNTGAQSSNMINVELGWSPPPEGCFKLNVDGSCMGNLDIMVAVGVIWVPKEAKVAVIDVMMDVLGADRVYSVIGRHTVSRGYCYGTVTALMDRVPRPGSRRRRRSLFRGRPSWWGPLATAKSGVDAEAEEEEEESGGENDGRRGGLGETAFEAEAVGVRFGTRVFEMAVESTDCF</sequence>
<dbReference type="OrthoDB" id="1750085at2759"/>
<dbReference type="Proteomes" id="UP000634136">
    <property type="component" value="Unassembled WGS sequence"/>
</dbReference>
<gene>
    <name evidence="2" type="ORF">G2W53_032822</name>
</gene>
<keyword evidence="2" id="KW-0548">Nucleotidyltransferase</keyword>
<dbReference type="EMBL" id="JAAIUW010000010">
    <property type="protein sequence ID" value="KAF7811846.1"/>
    <property type="molecule type" value="Genomic_DNA"/>
</dbReference>
<keyword evidence="3" id="KW-1185">Reference proteome</keyword>
<reference evidence="2" key="1">
    <citation type="submission" date="2020-09" db="EMBL/GenBank/DDBJ databases">
        <title>Genome-Enabled Discovery of Anthraquinone Biosynthesis in Senna tora.</title>
        <authorList>
            <person name="Kang S.-H."/>
            <person name="Pandey R.P."/>
            <person name="Lee C.-M."/>
            <person name="Sim J.-S."/>
            <person name="Jeong J.-T."/>
            <person name="Choi B.-S."/>
            <person name="Jung M."/>
            <person name="Ginzburg D."/>
            <person name="Zhao K."/>
            <person name="Won S.Y."/>
            <person name="Oh T.-J."/>
            <person name="Yu Y."/>
            <person name="Kim N.-H."/>
            <person name="Lee O.R."/>
            <person name="Lee T.-H."/>
            <person name="Bashyal P."/>
            <person name="Kim T.-S."/>
            <person name="Lee W.-H."/>
            <person name="Kawkins C."/>
            <person name="Kim C.-K."/>
            <person name="Kim J.S."/>
            <person name="Ahn B.O."/>
            <person name="Rhee S.Y."/>
            <person name="Sohng J.K."/>
        </authorList>
    </citation>
    <scope>NUCLEOTIDE SEQUENCE</scope>
    <source>
        <tissue evidence="2">Leaf</tissue>
    </source>
</reference>
<keyword evidence="2" id="KW-0808">Transferase</keyword>
<keyword evidence="2" id="KW-0695">RNA-directed DNA polymerase</keyword>
<organism evidence="2 3">
    <name type="scientific">Senna tora</name>
    <dbReference type="NCBI Taxonomy" id="362788"/>
    <lineage>
        <taxon>Eukaryota</taxon>
        <taxon>Viridiplantae</taxon>
        <taxon>Streptophyta</taxon>
        <taxon>Embryophyta</taxon>
        <taxon>Tracheophyta</taxon>
        <taxon>Spermatophyta</taxon>
        <taxon>Magnoliopsida</taxon>
        <taxon>eudicotyledons</taxon>
        <taxon>Gunneridae</taxon>
        <taxon>Pentapetalae</taxon>
        <taxon>rosids</taxon>
        <taxon>fabids</taxon>
        <taxon>Fabales</taxon>
        <taxon>Fabaceae</taxon>
        <taxon>Caesalpinioideae</taxon>
        <taxon>Cassia clade</taxon>
        <taxon>Senna</taxon>
    </lineage>
</organism>
<comment type="caution">
    <text evidence="2">The sequence shown here is derived from an EMBL/GenBank/DDBJ whole genome shotgun (WGS) entry which is preliminary data.</text>
</comment>
<feature type="compositionally biased region" description="Acidic residues" evidence="1">
    <location>
        <begin position="248"/>
        <end position="259"/>
    </location>
</feature>